<dbReference type="EMBL" id="LBIC01000010">
    <property type="protein sequence ID" value="KKW90332.1"/>
    <property type="molecule type" value="Genomic_DNA"/>
</dbReference>
<evidence type="ECO:0008006" key="4">
    <source>
        <dbReference type="Google" id="ProtNLM"/>
    </source>
</evidence>
<dbReference type="Proteomes" id="UP000033874">
    <property type="component" value="Unassembled WGS sequence"/>
</dbReference>
<sequence length="129" mass="14284">MSGTVHRLPTGTDAWSRLRALRAALSGRCPRCSKGRLFAGFLTLRDHCETCGLGFAETEPLDGAGFLVIAFGCFPSVALALLLEILFNPPYWVHFLTSVPVLFIGCLLPLRPMKSWLFNKNYLATIRRA</sequence>
<dbReference type="PATRIC" id="fig|56193.3.peg.4250"/>
<reference evidence="2 3" key="1">
    <citation type="submission" date="2015-04" db="EMBL/GenBank/DDBJ databases">
        <title>Genome sequence of aromatic hydrocarbons-degrading Sphingobium chungbukense DJ77.</title>
        <authorList>
            <person name="Kim Y.-C."/>
            <person name="Chae J.-C."/>
        </authorList>
    </citation>
    <scope>NUCLEOTIDE SEQUENCE [LARGE SCALE GENOMIC DNA]</scope>
    <source>
        <strain evidence="2 3">DJ77</strain>
    </source>
</reference>
<evidence type="ECO:0000313" key="3">
    <source>
        <dbReference type="Proteomes" id="UP000033874"/>
    </source>
</evidence>
<keyword evidence="1" id="KW-0812">Transmembrane</keyword>
<accession>A0A0M3AJR8</accession>
<organism evidence="2 3">
    <name type="scientific">Sphingobium chungbukense</name>
    <dbReference type="NCBI Taxonomy" id="56193"/>
    <lineage>
        <taxon>Bacteria</taxon>
        <taxon>Pseudomonadati</taxon>
        <taxon>Pseudomonadota</taxon>
        <taxon>Alphaproteobacteria</taxon>
        <taxon>Sphingomonadales</taxon>
        <taxon>Sphingomonadaceae</taxon>
        <taxon>Sphingobium</taxon>
    </lineage>
</organism>
<dbReference type="Pfam" id="PF06170">
    <property type="entry name" value="DUF983"/>
    <property type="match status" value="1"/>
</dbReference>
<feature type="transmembrane region" description="Helical" evidence="1">
    <location>
        <begin position="64"/>
        <end position="85"/>
    </location>
</feature>
<comment type="caution">
    <text evidence="2">The sequence shown here is derived from an EMBL/GenBank/DDBJ whole genome shotgun (WGS) entry which is preliminary data.</text>
</comment>
<keyword evidence="3" id="KW-1185">Reference proteome</keyword>
<keyword evidence="1" id="KW-0472">Membrane</keyword>
<feature type="transmembrane region" description="Helical" evidence="1">
    <location>
        <begin position="91"/>
        <end position="110"/>
    </location>
</feature>
<dbReference type="RefSeq" id="WP_046765418.1">
    <property type="nucleotide sequence ID" value="NZ_LBIC01000010.1"/>
</dbReference>
<name>A0A0M3AJR8_9SPHN</name>
<dbReference type="STRING" id="56193.YP76_20225"/>
<dbReference type="InterPro" id="IPR009325">
    <property type="entry name" value="DUF983"/>
</dbReference>
<dbReference type="AlphaFoldDB" id="A0A0M3AJR8"/>
<protein>
    <recommendedName>
        <fullName evidence="4">Zinc-finger protein</fullName>
    </recommendedName>
</protein>
<evidence type="ECO:0000256" key="1">
    <source>
        <dbReference type="SAM" id="Phobius"/>
    </source>
</evidence>
<evidence type="ECO:0000313" key="2">
    <source>
        <dbReference type="EMBL" id="KKW90332.1"/>
    </source>
</evidence>
<keyword evidence="1" id="KW-1133">Transmembrane helix</keyword>
<proteinExistence type="predicted"/>
<gene>
    <name evidence="2" type="ORF">YP76_20225</name>
</gene>